<dbReference type="InterPro" id="IPR024047">
    <property type="entry name" value="MM3350-like_sf"/>
</dbReference>
<reference evidence="4" key="1">
    <citation type="submission" date="2009-11" db="EMBL/GenBank/DDBJ databases">
        <title>The complete chromosome 1 of Sphaerobacter thermophilus DSM 20745.</title>
        <authorList>
            <person name="Lucas S."/>
            <person name="Copeland A."/>
            <person name="Lapidus A."/>
            <person name="Glavina del Rio T."/>
            <person name="Dalin E."/>
            <person name="Tice H."/>
            <person name="Bruce D."/>
            <person name="Goodwin L."/>
            <person name="Pitluck S."/>
            <person name="Kyrpides N."/>
            <person name="Mavromatis K."/>
            <person name="Ivanova N."/>
            <person name="Mikhailova N."/>
            <person name="LaButti K.M."/>
            <person name="Clum A."/>
            <person name="Sun H.I."/>
            <person name="Brettin T."/>
            <person name="Detter J.C."/>
            <person name="Han C."/>
            <person name="Larimer F."/>
            <person name="Land M."/>
            <person name="Hauser L."/>
            <person name="Markowitz V."/>
            <person name="Cheng J.F."/>
            <person name="Hugenholtz P."/>
            <person name="Woyke T."/>
            <person name="Wu D."/>
            <person name="Steenblock K."/>
            <person name="Schneider S."/>
            <person name="Pukall R."/>
            <person name="Goeker M."/>
            <person name="Klenk H.P."/>
            <person name="Eisen J.A."/>
        </authorList>
    </citation>
    <scope>NUCLEOTIDE SEQUENCE [LARGE SCALE GENOMIC DNA]</scope>
    <source>
        <strain evidence="4">ATCC 49802 / DSM 20745 / S 6022</strain>
    </source>
</reference>
<dbReference type="Pfam" id="PF07929">
    <property type="entry name" value="PRiA4_ORF3"/>
    <property type="match status" value="1"/>
</dbReference>
<dbReference type="EMBL" id="CP001823">
    <property type="protein sequence ID" value="ACZ39522.1"/>
    <property type="molecule type" value="Genomic_DNA"/>
</dbReference>
<evidence type="ECO:0000256" key="1">
    <source>
        <dbReference type="SAM" id="MobiDB-lite"/>
    </source>
</evidence>
<sequence length="170" mass="19477">MSTTPAPYEAPIYTFRVRMLGGGYAPPNPQEIWRDIEIAANQVVAELGDAIPLAFDFDLDHMWAFYLTGKAWDQEGSYNIDDPEVDEVVIRELPLPGPSGTKEFLYIYDFGDEWHFGVQLQRTSDAVDPDADYPRVVAKHGEAPPQYPDMDEWDEEWDDEDDLDEDEDEL</sequence>
<reference evidence="3 4" key="2">
    <citation type="journal article" date="2010" name="Stand. Genomic Sci.">
        <title>Complete genome sequence of Desulfohalobium retbaense type strain (HR(100)).</title>
        <authorList>
            <person name="Spring S."/>
            <person name="Nolan M."/>
            <person name="Lapidus A."/>
            <person name="Glavina Del Rio T."/>
            <person name="Copeland A."/>
            <person name="Tice H."/>
            <person name="Cheng J.F."/>
            <person name="Lucas S."/>
            <person name="Land M."/>
            <person name="Chen F."/>
            <person name="Bruce D."/>
            <person name="Goodwin L."/>
            <person name="Pitluck S."/>
            <person name="Ivanova N."/>
            <person name="Mavromatis K."/>
            <person name="Mikhailova N."/>
            <person name="Pati A."/>
            <person name="Chen A."/>
            <person name="Palaniappan K."/>
            <person name="Hauser L."/>
            <person name="Chang Y.J."/>
            <person name="Jeffries C.D."/>
            <person name="Munk C."/>
            <person name="Kiss H."/>
            <person name="Chain P."/>
            <person name="Han C."/>
            <person name="Brettin T."/>
            <person name="Detter J.C."/>
            <person name="Schuler E."/>
            <person name="Goker M."/>
            <person name="Rohde M."/>
            <person name="Bristow J."/>
            <person name="Eisen J.A."/>
            <person name="Markowitz V."/>
            <person name="Hugenholtz P."/>
            <person name="Kyrpides N.C."/>
            <person name="Klenk H.P."/>
        </authorList>
    </citation>
    <scope>NUCLEOTIDE SEQUENCE [LARGE SCALE GENOMIC DNA]</scope>
    <source>
        <strain evidence="4">ATCC 49802 / DSM 20745 / S 6022</strain>
    </source>
</reference>
<organism evidence="3 4">
    <name type="scientific">Sphaerobacter thermophilus (strain ATCC 49802 / DSM 20745 / KCCM 41009 / NCIMB 13125 / S 6022)</name>
    <dbReference type="NCBI Taxonomy" id="479434"/>
    <lineage>
        <taxon>Bacteria</taxon>
        <taxon>Pseudomonadati</taxon>
        <taxon>Thermomicrobiota</taxon>
        <taxon>Thermomicrobia</taxon>
        <taxon>Sphaerobacterales</taxon>
        <taxon>Sphaerobacterineae</taxon>
        <taxon>Sphaerobacteraceae</taxon>
        <taxon>Sphaerobacter</taxon>
    </lineage>
</organism>
<dbReference type="InterPro" id="IPR012912">
    <property type="entry name" value="Plasmid_pRiA4b_Orf3-like"/>
</dbReference>
<dbReference type="Gene3D" id="3.10.290.30">
    <property type="entry name" value="MM3350-like"/>
    <property type="match status" value="1"/>
</dbReference>
<dbReference type="KEGG" id="sti:Sthe_2094"/>
<accession>D1C5X0</accession>
<proteinExistence type="predicted"/>
<keyword evidence="4" id="KW-1185">Reference proteome</keyword>
<gene>
    <name evidence="3" type="ordered locus">Sthe_2094</name>
</gene>
<protein>
    <submittedName>
        <fullName evidence="3">Plasmid pRiA4b ORF-3 family protein</fullName>
    </submittedName>
</protein>
<evidence type="ECO:0000313" key="3">
    <source>
        <dbReference type="EMBL" id="ACZ39522.1"/>
    </source>
</evidence>
<evidence type="ECO:0000259" key="2">
    <source>
        <dbReference type="Pfam" id="PF07929"/>
    </source>
</evidence>
<dbReference type="AlphaFoldDB" id="D1C5X0"/>
<dbReference type="STRING" id="479434.Sthe_2094"/>
<dbReference type="HOGENOM" id="CLU_134294_0_0_0"/>
<dbReference type="eggNOG" id="ENOG5030JAD">
    <property type="taxonomic scope" value="Bacteria"/>
</dbReference>
<dbReference type="RefSeq" id="WP_012872568.1">
    <property type="nucleotide sequence ID" value="NC_013523.1"/>
</dbReference>
<feature type="domain" description="Plasmid pRiA4b Orf3-like" evidence="2">
    <location>
        <begin position="30"/>
        <end position="146"/>
    </location>
</feature>
<dbReference type="Proteomes" id="UP000002027">
    <property type="component" value="Chromosome 1"/>
</dbReference>
<dbReference type="InParanoid" id="D1C5X0"/>
<dbReference type="SUPFAM" id="SSF159941">
    <property type="entry name" value="MM3350-like"/>
    <property type="match status" value="1"/>
</dbReference>
<name>D1C5X0_SPHTD</name>
<evidence type="ECO:0000313" key="4">
    <source>
        <dbReference type="Proteomes" id="UP000002027"/>
    </source>
</evidence>
<feature type="region of interest" description="Disordered" evidence="1">
    <location>
        <begin position="136"/>
        <end position="170"/>
    </location>
</feature>
<feature type="compositionally biased region" description="Acidic residues" evidence="1">
    <location>
        <begin position="149"/>
        <end position="170"/>
    </location>
</feature>